<proteinExistence type="predicted"/>
<evidence type="ECO:0000313" key="2">
    <source>
        <dbReference type="EMBL" id="NVL07788.1"/>
    </source>
</evidence>
<gene>
    <name evidence="2" type="ORF">HU230_18975</name>
</gene>
<dbReference type="EMBL" id="JABWSX010000001">
    <property type="protein sequence ID" value="NVL07788.1"/>
    <property type="molecule type" value="Genomic_DNA"/>
</dbReference>
<dbReference type="RefSeq" id="WP_176531406.1">
    <property type="nucleotide sequence ID" value="NZ_CP088022.1"/>
</dbReference>
<feature type="region of interest" description="Disordered" evidence="1">
    <location>
        <begin position="1"/>
        <end position="32"/>
    </location>
</feature>
<feature type="compositionally biased region" description="Basic and acidic residues" evidence="1">
    <location>
        <begin position="19"/>
        <end position="32"/>
    </location>
</feature>
<protein>
    <submittedName>
        <fullName evidence="2">Uncharacterized protein</fullName>
    </submittedName>
</protein>
<accession>A0A973WTE6</accession>
<dbReference type="AlphaFoldDB" id="A0A973WTE6"/>
<reference evidence="2" key="1">
    <citation type="submission" date="2020-06" db="EMBL/GenBank/DDBJ databases">
        <title>Whole Genome Sequence of Bradyrhizobium sp. Strain 66S1MB.</title>
        <authorList>
            <person name="Bromfield E."/>
            <person name="Cloutier S."/>
        </authorList>
    </citation>
    <scope>NUCLEOTIDE SEQUENCE</scope>
    <source>
        <strain evidence="2">66S1MB</strain>
    </source>
</reference>
<comment type="caution">
    <text evidence="2">The sequence shown here is derived from an EMBL/GenBank/DDBJ whole genome shotgun (WGS) entry which is preliminary data.</text>
</comment>
<organism evidence="2">
    <name type="scientific">Bradyrhizobium quebecense</name>
    <dbReference type="NCBI Taxonomy" id="2748629"/>
    <lineage>
        <taxon>Bacteria</taxon>
        <taxon>Pseudomonadati</taxon>
        <taxon>Pseudomonadota</taxon>
        <taxon>Alphaproteobacteria</taxon>
        <taxon>Hyphomicrobiales</taxon>
        <taxon>Nitrobacteraceae</taxon>
        <taxon>Bradyrhizobium</taxon>
    </lineage>
</organism>
<name>A0A973WTE6_9BRAD</name>
<sequence>MARAPKASFDAEVASVTPVRDERHPLQDEHDAETARLEELRLNPANSWLVELSEARVASLADVIQE</sequence>
<evidence type="ECO:0000256" key="1">
    <source>
        <dbReference type="SAM" id="MobiDB-lite"/>
    </source>
</evidence>